<sequence length="561" mass="62561">MEESGVAPHTPPDFERTTADLLVECLEQEGVKYIFGIPGEENLDLMNAIEKSSIQFITTRHEQGAAFMADVYGRLTGKTGVCLSTLGPGATNLVTGVADANLDGAPVLAITGQVATDRMHLTAHQYLDLEKVFEPITKRTKQILRPDTVPEIVRLAFKYAESEKPGAVHIDLPDNIAKMPAQGVPMRRVVPEKGIASYKSIERAARRISRAKKPLILAGYSAVRDGAAQAITDFATELKIPVANTMMAKGIIPFDNPYSMWTIGIPQRDYINQIFDEADTIIGIGYDIVECFPRKWNPENNHKIIHIGNQAAHINKRYQPEVQVVGDISDSLYEILRRSERETEPVYALEIKKKIQADHDQYEFDDAFPMKPQRLLHDVRKVMGKDDILVSDVGAHKMWIARHYNCYQPNTCIISNGFASMGIAIPGAVAAKLVYPEKKVLAVTGDGGFMMNMQELETASRIGAGFVTLILNDSSYGLIKWKQMEHFGTTCYTDFTNPDFVKLAEVMGGKGYRVEKADDLMPMLEDAFRQDKLALIDCRVDYDENMKLSAQLAQLARQEKK</sequence>
<dbReference type="Pfam" id="PF02776">
    <property type="entry name" value="TPP_enzyme_N"/>
    <property type="match status" value="1"/>
</dbReference>
<dbReference type="CDD" id="cd07035">
    <property type="entry name" value="TPP_PYR_POX_like"/>
    <property type="match status" value="1"/>
</dbReference>
<dbReference type="InterPro" id="IPR029035">
    <property type="entry name" value="DHS-like_NAD/FAD-binding_dom"/>
</dbReference>
<keyword evidence="8" id="KW-1185">Reference proteome</keyword>
<dbReference type="GO" id="GO:0030976">
    <property type="term" value="F:thiamine pyrophosphate binding"/>
    <property type="evidence" value="ECO:0007669"/>
    <property type="project" value="InterPro"/>
</dbReference>
<feature type="domain" description="Thiamine pyrophosphate enzyme N-terminal TPP-binding" evidence="6">
    <location>
        <begin position="17"/>
        <end position="127"/>
    </location>
</feature>
<evidence type="ECO:0000313" key="8">
    <source>
        <dbReference type="Proteomes" id="UP000602647"/>
    </source>
</evidence>
<dbReference type="Pfam" id="PF00205">
    <property type="entry name" value="TPP_enzyme_M"/>
    <property type="match status" value="1"/>
</dbReference>
<organism evidence="7 8">
    <name type="scientific">Zhenpiania hominis</name>
    <dbReference type="NCBI Taxonomy" id="2763644"/>
    <lineage>
        <taxon>Bacteria</taxon>
        <taxon>Bacillati</taxon>
        <taxon>Bacillota</taxon>
        <taxon>Clostridia</taxon>
        <taxon>Peptostreptococcales</taxon>
        <taxon>Anaerovoracaceae</taxon>
        <taxon>Zhenpiania</taxon>
    </lineage>
</organism>
<dbReference type="GO" id="GO:0003984">
    <property type="term" value="F:acetolactate synthase activity"/>
    <property type="evidence" value="ECO:0007669"/>
    <property type="project" value="TreeGrafter"/>
</dbReference>
<evidence type="ECO:0000256" key="1">
    <source>
        <dbReference type="ARBA" id="ARBA00007812"/>
    </source>
</evidence>
<dbReference type="NCBIfam" id="NF006187">
    <property type="entry name" value="PRK08322.1"/>
    <property type="match status" value="1"/>
</dbReference>
<dbReference type="GO" id="GO:0000287">
    <property type="term" value="F:magnesium ion binding"/>
    <property type="evidence" value="ECO:0007669"/>
    <property type="project" value="InterPro"/>
</dbReference>
<dbReference type="InterPro" id="IPR011766">
    <property type="entry name" value="TPP_enzyme_TPP-bd"/>
</dbReference>
<dbReference type="Gene3D" id="3.40.50.1220">
    <property type="entry name" value="TPP-binding domain"/>
    <property type="match status" value="1"/>
</dbReference>
<dbReference type="PANTHER" id="PTHR18968">
    <property type="entry name" value="THIAMINE PYROPHOSPHATE ENZYMES"/>
    <property type="match status" value="1"/>
</dbReference>
<evidence type="ECO:0000256" key="3">
    <source>
        <dbReference type="RuleBase" id="RU362132"/>
    </source>
</evidence>
<dbReference type="InterPro" id="IPR012001">
    <property type="entry name" value="Thiamin_PyroP_enz_TPP-bd_dom"/>
</dbReference>
<dbReference type="CDD" id="cd02010">
    <property type="entry name" value="TPP_ALS"/>
    <property type="match status" value="1"/>
</dbReference>
<feature type="domain" description="Thiamine pyrophosphate enzyme central" evidence="4">
    <location>
        <begin position="201"/>
        <end position="334"/>
    </location>
</feature>
<dbReference type="Proteomes" id="UP000602647">
    <property type="component" value="Unassembled WGS sequence"/>
</dbReference>
<dbReference type="PANTHER" id="PTHR18968:SF129">
    <property type="entry name" value="ACETOLACTATE SYNTHASE"/>
    <property type="match status" value="1"/>
</dbReference>
<feature type="domain" description="Thiamine pyrophosphate enzyme TPP-binding" evidence="5">
    <location>
        <begin position="392"/>
        <end position="538"/>
    </location>
</feature>
<dbReference type="InterPro" id="IPR000399">
    <property type="entry name" value="TPP-bd_CS"/>
</dbReference>
<dbReference type="AlphaFoldDB" id="A0A923NKM9"/>
<dbReference type="GO" id="GO:0005948">
    <property type="term" value="C:acetolactate synthase complex"/>
    <property type="evidence" value="ECO:0007669"/>
    <property type="project" value="TreeGrafter"/>
</dbReference>
<dbReference type="InterPro" id="IPR012000">
    <property type="entry name" value="Thiamin_PyroP_enz_cen_dom"/>
</dbReference>
<dbReference type="RefSeq" id="WP_187303013.1">
    <property type="nucleotide sequence ID" value="NZ_CBCTON010000011.1"/>
</dbReference>
<dbReference type="GO" id="GO:0009097">
    <property type="term" value="P:isoleucine biosynthetic process"/>
    <property type="evidence" value="ECO:0007669"/>
    <property type="project" value="TreeGrafter"/>
</dbReference>
<dbReference type="FunFam" id="3.40.50.970:FF:000007">
    <property type="entry name" value="Acetolactate synthase"/>
    <property type="match status" value="1"/>
</dbReference>
<gene>
    <name evidence="7" type="ORF">H9L42_08270</name>
</gene>
<reference evidence="7" key="1">
    <citation type="submission" date="2020-08" db="EMBL/GenBank/DDBJ databases">
        <title>Genome public.</title>
        <authorList>
            <person name="Liu C."/>
            <person name="Sun Q."/>
        </authorList>
    </citation>
    <scope>NUCLEOTIDE SEQUENCE</scope>
    <source>
        <strain evidence="7">BX12</strain>
    </source>
</reference>
<evidence type="ECO:0000259" key="4">
    <source>
        <dbReference type="Pfam" id="PF00205"/>
    </source>
</evidence>
<dbReference type="InterPro" id="IPR029061">
    <property type="entry name" value="THDP-binding"/>
</dbReference>
<dbReference type="GO" id="GO:0050660">
    <property type="term" value="F:flavin adenine dinucleotide binding"/>
    <property type="evidence" value="ECO:0007669"/>
    <property type="project" value="TreeGrafter"/>
</dbReference>
<dbReference type="PROSITE" id="PS00187">
    <property type="entry name" value="TPP_ENZYMES"/>
    <property type="match status" value="1"/>
</dbReference>
<name>A0A923NKM9_9FIRM</name>
<dbReference type="Gene3D" id="3.40.50.970">
    <property type="match status" value="2"/>
</dbReference>
<evidence type="ECO:0000259" key="6">
    <source>
        <dbReference type="Pfam" id="PF02776"/>
    </source>
</evidence>
<comment type="similarity">
    <text evidence="1 3">Belongs to the TPP enzyme family.</text>
</comment>
<dbReference type="SUPFAM" id="SSF52467">
    <property type="entry name" value="DHS-like NAD/FAD-binding domain"/>
    <property type="match status" value="1"/>
</dbReference>
<evidence type="ECO:0000256" key="2">
    <source>
        <dbReference type="ARBA" id="ARBA00023052"/>
    </source>
</evidence>
<protein>
    <submittedName>
        <fullName evidence="7">Acetolactate synthase large subunit</fullName>
    </submittedName>
</protein>
<accession>A0A923NKM9</accession>
<dbReference type="InterPro" id="IPR045229">
    <property type="entry name" value="TPP_enz"/>
</dbReference>
<evidence type="ECO:0000259" key="5">
    <source>
        <dbReference type="Pfam" id="PF02775"/>
    </source>
</evidence>
<dbReference type="Pfam" id="PF02775">
    <property type="entry name" value="TPP_enzyme_C"/>
    <property type="match status" value="1"/>
</dbReference>
<keyword evidence="2 3" id="KW-0786">Thiamine pyrophosphate</keyword>
<dbReference type="EMBL" id="JACRYT010000007">
    <property type="protein sequence ID" value="MBC6679822.1"/>
    <property type="molecule type" value="Genomic_DNA"/>
</dbReference>
<dbReference type="SUPFAM" id="SSF52518">
    <property type="entry name" value="Thiamin diphosphate-binding fold (THDP-binding)"/>
    <property type="match status" value="2"/>
</dbReference>
<proteinExistence type="inferred from homology"/>
<comment type="caution">
    <text evidence="7">The sequence shown here is derived from an EMBL/GenBank/DDBJ whole genome shotgun (WGS) entry which is preliminary data.</text>
</comment>
<evidence type="ECO:0000313" key="7">
    <source>
        <dbReference type="EMBL" id="MBC6679822.1"/>
    </source>
</evidence>
<dbReference type="GO" id="GO:0009099">
    <property type="term" value="P:L-valine biosynthetic process"/>
    <property type="evidence" value="ECO:0007669"/>
    <property type="project" value="TreeGrafter"/>
</dbReference>